<feature type="compositionally biased region" description="Basic and acidic residues" evidence="1">
    <location>
        <begin position="134"/>
        <end position="164"/>
    </location>
</feature>
<dbReference type="EMBL" id="JAGKHQ010000003">
    <property type="protein sequence ID" value="KAG7520218.1"/>
    <property type="molecule type" value="Genomic_DNA"/>
</dbReference>
<gene>
    <name evidence="2" type="ORF">JOB18_025490</name>
</gene>
<evidence type="ECO:0000256" key="1">
    <source>
        <dbReference type="SAM" id="MobiDB-lite"/>
    </source>
</evidence>
<feature type="compositionally biased region" description="Basic residues" evidence="1">
    <location>
        <begin position="63"/>
        <end position="75"/>
    </location>
</feature>
<comment type="caution">
    <text evidence="2">The sequence shown here is derived from an EMBL/GenBank/DDBJ whole genome shotgun (WGS) entry which is preliminary data.</text>
</comment>
<feature type="compositionally biased region" description="Polar residues" evidence="1">
    <location>
        <begin position="106"/>
        <end position="118"/>
    </location>
</feature>
<dbReference type="AlphaFoldDB" id="A0AAV6SRL2"/>
<keyword evidence="3" id="KW-1185">Reference proteome</keyword>
<evidence type="ECO:0000313" key="2">
    <source>
        <dbReference type="EMBL" id="KAG7520218.1"/>
    </source>
</evidence>
<feature type="region of interest" description="Disordered" evidence="1">
    <location>
        <begin position="96"/>
        <end position="209"/>
    </location>
</feature>
<reference evidence="2 3" key="1">
    <citation type="journal article" date="2021" name="Sci. Rep.">
        <title>Chromosome anchoring in Senegalese sole (Solea senegalensis) reveals sex-associated markers and genome rearrangements in flatfish.</title>
        <authorList>
            <person name="Guerrero-Cozar I."/>
            <person name="Gomez-Garrido J."/>
            <person name="Berbel C."/>
            <person name="Martinez-Blanch J.F."/>
            <person name="Alioto T."/>
            <person name="Claros M.G."/>
            <person name="Gagnaire P.A."/>
            <person name="Manchado M."/>
        </authorList>
    </citation>
    <scope>NUCLEOTIDE SEQUENCE [LARGE SCALE GENOMIC DNA]</scope>
    <source>
        <strain evidence="2">Sse05_10M</strain>
    </source>
</reference>
<evidence type="ECO:0000313" key="3">
    <source>
        <dbReference type="Proteomes" id="UP000693946"/>
    </source>
</evidence>
<proteinExistence type="predicted"/>
<feature type="compositionally biased region" description="Basic residues" evidence="1">
    <location>
        <begin position="122"/>
        <end position="133"/>
    </location>
</feature>
<feature type="region of interest" description="Disordered" evidence="1">
    <location>
        <begin position="52"/>
        <end position="84"/>
    </location>
</feature>
<dbReference type="Proteomes" id="UP000693946">
    <property type="component" value="Linkage Group LG11"/>
</dbReference>
<sequence length="231" mass="27146">MYCLEENTVVFEEHKPQTGRDTDHIWPKDALQNKASATWHSDESVDLILSGVSMSPDQDGKRPIRRVRSPSRPRARGSSSYKPKFEGHFYKQCYTKNEHPSYKPGSGSQRYHHSSSQAFLDRRRHFHPKPHHSILRDREREKEKKWQEWREIPDEISPQKKDNTTRPLPRSNSSRDKDMQFTVSAAALFSSHQKQRQKKNVEEYTKKSLSISQKLPNTMFPLKISKRYEAA</sequence>
<protein>
    <submittedName>
        <fullName evidence="2">Uncharacterized protein</fullName>
    </submittedName>
</protein>
<accession>A0AAV6SRL2</accession>
<name>A0AAV6SRL2_SOLSE</name>
<organism evidence="2 3">
    <name type="scientific">Solea senegalensis</name>
    <name type="common">Senegalese sole</name>
    <dbReference type="NCBI Taxonomy" id="28829"/>
    <lineage>
        <taxon>Eukaryota</taxon>
        <taxon>Metazoa</taxon>
        <taxon>Chordata</taxon>
        <taxon>Craniata</taxon>
        <taxon>Vertebrata</taxon>
        <taxon>Euteleostomi</taxon>
        <taxon>Actinopterygii</taxon>
        <taxon>Neopterygii</taxon>
        <taxon>Teleostei</taxon>
        <taxon>Neoteleostei</taxon>
        <taxon>Acanthomorphata</taxon>
        <taxon>Carangaria</taxon>
        <taxon>Pleuronectiformes</taxon>
        <taxon>Pleuronectoidei</taxon>
        <taxon>Soleidae</taxon>
        <taxon>Solea</taxon>
    </lineage>
</organism>